<reference evidence="1" key="1">
    <citation type="submission" date="2022-08" db="EMBL/GenBank/DDBJ databases">
        <title>Genome Sequence of Lecanicillium fungicola.</title>
        <authorList>
            <person name="Buettner E."/>
        </authorList>
    </citation>
    <scope>NUCLEOTIDE SEQUENCE</scope>
    <source>
        <strain evidence="1">Babe33</strain>
    </source>
</reference>
<organism evidence="1 2">
    <name type="scientific">Zarea fungicola</name>
    <dbReference type="NCBI Taxonomy" id="93591"/>
    <lineage>
        <taxon>Eukaryota</taxon>
        <taxon>Fungi</taxon>
        <taxon>Dikarya</taxon>
        <taxon>Ascomycota</taxon>
        <taxon>Pezizomycotina</taxon>
        <taxon>Sordariomycetes</taxon>
        <taxon>Hypocreomycetidae</taxon>
        <taxon>Hypocreales</taxon>
        <taxon>Cordycipitaceae</taxon>
        <taxon>Zarea</taxon>
    </lineage>
</organism>
<evidence type="ECO:0000313" key="2">
    <source>
        <dbReference type="Proteomes" id="UP001143910"/>
    </source>
</evidence>
<proteinExistence type="predicted"/>
<gene>
    <name evidence="1" type="ORF">NQ176_g2839</name>
</gene>
<comment type="caution">
    <text evidence="1">The sequence shown here is derived from an EMBL/GenBank/DDBJ whole genome shotgun (WGS) entry which is preliminary data.</text>
</comment>
<accession>A0ACC1NLB1</accession>
<protein>
    <submittedName>
        <fullName evidence="1">Uncharacterized protein</fullName>
    </submittedName>
</protein>
<dbReference type="Proteomes" id="UP001143910">
    <property type="component" value="Unassembled WGS sequence"/>
</dbReference>
<sequence length="266" mass="30780">MSTEHEYEVLDYTGRSIATNDLKDLHQELKELGAICLKPLPPYQVFVDDITDAFQDKIIVIAKSNEKIVAFASTIFIPIAALSDPVIHAGLTVIHPDHRRAFGVNHFLHFYLWKHLLGIYPRGFWTTTLAEVISTLVHMSKYGINIYPSPERREPSELQLLIATEISSKHRSKMLISPDAEFDERRFIFKGSNNHEAARGFMKDRDDTKYWHRDKEVSAYFRSFLRSNEGDEVLQVGYMDPSYLTARIRESKFKIELGYKQKSLKL</sequence>
<name>A0ACC1NLB1_9HYPO</name>
<keyword evidence="2" id="KW-1185">Reference proteome</keyword>
<dbReference type="EMBL" id="JANJQO010000225">
    <property type="protein sequence ID" value="KAJ2980107.1"/>
    <property type="molecule type" value="Genomic_DNA"/>
</dbReference>
<evidence type="ECO:0000313" key="1">
    <source>
        <dbReference type="EMBL" id="KAJ2980107.1"/>
    </source>
</evidence>